<organism evidence="2 3">
    <name type="scientific">Mytilus coruscus</name>
    <name type="common">Sea mussel</name>
    <dbReference type="NCBI Taxonomy" id="42192"/>
    <lineage>
        <taxon>Eukaryota</taxon>
        <taxon>Metazoa</taxon>
        <taxon>Spiralia</taxon>
        <taxon>Lophotrochozoa</taxon>
        <taxon>Mollusca</taxon>
        <taxon>Bivalvia</taxon>
        <taxon>Autobranchia</taxon>
        <taxon>Pteriomorphia</taxon>
        <taxon>Mytilida</taxon>
        <taxon>Mytiloidea</taxon>
        <taxon>Mytilidae</taxon>
        <taxon>Mytilinae</taxon>
        <taxon>Mytilus</taxon>
    </lineage>
</organism>
<evidence type="ECO:0000313" key="3">
    <source>
        <dbReference type="Proteomes" id="UP000507470"/>
    </source>
</evidence>
<protein>
    <submittedName>
        <fullName evidence="2">Uncharacterized protein</fullName>
    </submittedName>
</protein>
<proteinExistence type="predicted"/>
<reference evidence="2 3" key="1">
    <citation type="submission" date="2020-06" db="EMBL/GenBank/DDBJ databases">
        <authorList>
            <person name="Li R."/>
            <person name="Bekaert M."/>
        </authorList>
    </citation>
    <scope>NUCLEOTIDE SEQUENCE [LARGE SCALE GENOMIC DNA]</scope>
    <source>
        <strain evidence="3">wild</strain>
    </source>
</reference>
<accession>A0A6J8C1B2</accession>
<evidence type="ECO:0000256" key="1">
    <source>
        <dbReference type="SAM" id="Coils"/>
    </source>
</evidence>
<dbReference type="Proteomes" id="UP000507470">
    <property type="component" value="Unassembled WGS sequence"/>
</dbReference>
<name>A0A6J8C1B2_MYTCO</name>
<dbReference type="EMBL" id="CACVKT020004265">
    <property type="protein sequence ID" value="CAC5388829.1"/>
    <property type="molecule type" value="Genomic_DNA"/>
</dbReference>
<dbReference type="OrthoDB" id="6117194at2759"/>
<dbReference type="AlphaFoldDB" id="A0A6J8C1B2"/>
<feature type="coiled-coil region" evidence="1">
    <location>
        <begin position="122"/>
        <end position="149"/>
    </location>
</feature>
<keyword evidence="1" id="KW-0175">Coiled coil</keyword>
<keyword evidence="3" id="KW-1185">Reference proteome</keyword>
<sequence length="260" mass="30425">MEYGCESMKLWKVVYRLFHGKTLRFMSGSKLVGQIIDGSSSKGLYDPQTTKINFAVPNINSINNFDLVETNIPREMYPGVIAQALKFMPRDKNYVLSVDGKKLVPGLTNTHGDQDLFGHEKGNSLQDLKDRLESEIQEVETVKHDWNKMNDTDKKDKVIKVDQYSQANWISIKDTEDLPESLLSDTRYVKQRSQECFEKRKQLRLTGSKLFERLGLDSLKNLQKHYDKVIRKKNLEETFPNEVQEKWTMERNQRFTRLRL</sequence>
<gene>
    <name evidence="2" type="ORF">MCOR_24063</name>
</gene>
<evidence type="ECO:0000313" key="2">
    <source>
        <dbReference type="EMBL" id="CAC5388829.1"/>
    </source>
</evidence>